<evidence type="ECO:0000256" key="5">
    <source>
        <dbReference type="SAM" id="Phobius"/>
    </source>
</evidence>
<dbReference type="GO" id="GO:0016740">
    <property type="term" value="F:transferase activity"/>
    <property type="evidence" value="ECO:0007669"/>
    <property type="project" value="UniProtKB-ARBA"/>
</dbReference>
<dbReference type="Proteomes" id="UP000284277">
    <property type="component" value="Unassembled WGS sequence"/>
</dbReference>
<sequence>MITKFLLFVLITAFYIAYFAKQILLRKKGIFTNRLAKGSKPKKTAMIESCLLTITYGMAVIQYAGFFLQRYMLPVKLPSVIQWIGIVLTGLGVLFFILAITSMRDSWRAGIDEGQKTTMVTSGIYKISRNPAFVGFDLLYIGSALAMPSGIIAVAAAGGLLFMHLQILEEEVYLFRIFGDEYKQYKKKTPRYFLFL</sequence>
<dbReference type="OrthoDB" id="9782395at2"/>
<dbReference type="PANTHER" id="PTHR12714">
    <property type="entry name" value="PROTEIN-S ISOPRENYLCYSTEINE O-METHYLTRANSFERASE"/>
    <property type="match status" value="1"/>
</dbReference>
<proteinExistence type="predicted"/>
<feature type="transmembrane region" description="Helical" evidence="5">
    <location>
        <begin position="45"/>
        <end position="68"/>
    </location>
</feature>
<evidence type="ECO:0000313" key="6">
    <source>
        <dbReference type="EMBL" id="RKD33324.1"/>
    </source>
</evidence>
<organism evidence="6 7">
    <name type="scientific">Lacrimispora algidixylanolytica</name>
    <dbReference type="NCBI Taxonomy" id="94868"/>
    <lineage>
        <taxon>Bacteria</taxon>
        <taxon>Bacillati</taxon>
        <taxon>Bacillota</taxon>
        <taxon>Clostridia</taxon>
        <taxon>Lachnospirales</taxon>
        <taxon>Lachnospiraceae</taxon>
        <taxon>Lacrimispora</taxon>
    </lineage>
</organism>
<comment type="caution">
    <text evidence="6">The sequence shown here is derived from an EMBL/GenBank/DDBJ whole genome shotgun (WGS) entry which is preliminary data.</text>
</comment>
<feature type="transmembrane region" description="Helical" evidence="5">
    <location>
        <begin position="80"/>
        <end position="100"/>
    </location>
</feature>
<dbReference type="AlphaFoldDB" id="A0A419T6Y5"/>
<accession>A0A419T6Y5</accession>
<evidence type="ECO:0000256" key="4">
    <source>
        <dbReference type="ARBA" id="ARBA00023136"/>
    </source>
</evidence>
<dbReference type="EMBL" id="MCIA01000007">
    <property type="protein sequence ID" value="RKD33324.1"/>
    <property type="molecule type" value="Genomic_DNA"/>
</dbReference>
<evidence type="ECO:0000256" key="3">
    <source>
        <dbReference type="ARBA" id="ARBA00022989"/>
    </source>
</evidence>
<keyword evidence="7" id="KW-1185">Reference proteome</keyword>
<gene>
    <name evidence="6" type="ORF">BET01_14985</name>
</gene>
<dbReference type="PANTHER" id="PTHR12714:SF9">
    <property type="entry name" value="PROTEIN-S-ISOPRENYLCYSTEINE O-METHYLTRANSFERASE"/>
    <property type="match status" value="1"/>
</dbReference>
<keyword evidence="2 5" id="KW-0812">Transmembrane</keyword>
<comment type="subcellular location">
    <subcellularLocation>
        <location evidence="1">Endomembrane system</location>
        <topology evidence="1">Multi-pass membrane protein</topology>
    </subcellularLocation>
</comment>
<dbReference type="Pfam" id="PF04191">
    <property type="entry name" value="PEMT"/>
    <property type="match status" value="1"/>
</dbReference>
<reference evidence="6 7" key="1">
    <citation type="submission" date="2016-08" db="EMBL/GenBank/DDBJ databases">
        <title>A new outlook on sporulation: Clostridium algidixylanolyticum.</title>
        <authorList>
            <person name="Poppleton D.I."/>
            <person name="Gribaldo S."/>
        </authorList>
    </citation>
    <scope>NUCLEOTIDE SEQUENCE [LARGE SCALE GENOMIC DNA]</scope>
    <source>
        <strain evidence="6 7">SPL73</strain>
    </source>
</reference>
<feature type="transmembrane region" description="Helical" evidence="5">
    <location>
        <begin position="138"/>
        <end position="165"/>
    </location>
</feature>
<dbReference type="GO" id="GO:0012505">
    <property type="term" value="C:endomembrane system"/>
    <property type="evidence" value="ECO:0007669"/>
    <property type="project" value="UniProtKB-SubCell"/>
</dbReference>
<dbReference type="RefSeq" id="WP_158584992.1">
    <property type="nucleotide sequence ID" value="NZ_MCIA01000007.1"/>
</dbReference>
<dbReference type="InterPro" id="IPR007318">
    <property type="entry name" value="Phopholipid_MeTrfase"/>
</dbReference>
<feature type="transmembrane region" description="Helical" evidence="5">
    <location>
        <begin position="6"/>
        <end position="24"/>
    </location>
</feature>
<name>A0A419T6Y5_9FIRM</name>
<evidence type="ECO:0000256" key="2">
    <source>
        <dbReference type="ARBA" id="ARBA00022692"/>
    </source>
</evidence>
<evidence type="ECO:0000256" key="1">
    <source>
        <dbReference type="ARBA" id="ARBA00004127"/>
    </source>
</evidence>
<keyword evidence="3 5" id="KW-1133">Transmembrane helix</keyword>
<protein>
    <recommendedName>
        <fullName evidence="8">Isoprenylcysteine carboxyl methyltransferase</fullName>
    </recommendedName>
</protein>
<dbReference type="Gene3D" id="1.20.120.1630">
    <property type="match status" value="1"/>
</dbReference>
<evidence type="ECO:0008006" key="8">
    <source>
        <dbReference type="Google" id="ProtNLM"/>
    </source>
</evidence>
<keyword evidence="4 5" id="KW-0472">Membrane</keyword>
<evidence type="ECO:0000313" key="7">
    <source>
        <dbReference type="Proteomes" id="UP000284277"/>
    </source>
</evidence>